<keyword evidence="2" id="KW-0227">DNA damage</keyword>
<dbReference type="EMBL" id="SOZI01000009">
    <property type="protein sequence ID" value="TNY23634.1"/>
    <property type="molecule type" value="Genomic_DNA"/>
</dbReference>
<sequence length="70" mass="8361">MQAVGRHRVQQRTEKEPPDYWQMGMPSSGQIEQINRRAKVQNEERRAYQEKEAQLANGVYRYRTSEGHDR</sequence>
<dbReference type="GO" id="GO:0006281">
    <property type="term" value="P:DNA repair"/>
    <property type="evidence" value="ECO:0007669"/>
    <property type="project" value="InterPro"/>
</dbReference>
<feature type="domain" description="DNA endonuclease activator Ctp1 C-terminal" evidence="5">
    <location>
        <begin position="2"/>
        <end position="28"/>
    </location>
</feature>
<evidence type="ECO:0000259" key="5">
    <source>
        <dbReference type="Pfam" id="PF08573"/>
    </source>
</evidence>
<dbReference type="GO" id="GO:0005634">
    <property type="term" value="C:nucleus"/>
    <property type="evidence" value="ECO:0007669"/>
    <property type="project" value="UniProtKB-SubCell"/>
</dbReference>
<organism evidence="6 7">
    <name type="scientific">Rhodotorula diobovata</name>
    <dbReference type="NCBI Taxonomy" id="5288"/>
    <lineage>
        <taxon>Eukaryota</taxon>
        <taxon>Fungi</taxon>
        <taxon>Dikarya</taxon>
        <taxon>Basidiomycota</taxon>
        <taxon>Pucciniomycotina</taxon>
        <taxon>Microbotryomycetes</taxon>
        <taxon>Sporidiobolales</taxon>
        <taxon>Sporidiobolaceae</taxon>
        <taxon>Rhodotorula</taxon>
    </lineage>
</organism>
<dbReference type="InterPro" id="IPR013882">
    <property type="entry name" value="Ctp1_C"/>
</dbReference>
<evidence type="ECO:0000256" key="3">
    <source>
        <dbReference type="ARBA" id="ARBA00023242"/>
    </source>
</evidence>
<name>A0A5C5G5M3_9BASI</name>
<evidence type="ECO:0000313" key="7">
    <source>
        <dbReference type="Proteomes" id="UP000311382"/>
    </source>
</evidence>
<evidence type="ECO:0000256" key="2">
    <source>
        <dbReference type="ARBA" id="ARBA00022763"/>
    </source>
</evidence>
<evidence type="ECO:0000256" key="1">
    <source>
        <dbReference type="ARBA" id="ARBA00004123"/>
    </source>
</evidence>
<gene>
    <name evidence="6" type="ORF">DMC30DRAFT_389060</name>
</gene>
<accession>A0A5C5G5M3</accession>
<comment type="subcellular location">
    <subcellularLocation>
        <location evidence="1">Nucleus</location>
    </subcellularLocation>
</comment>
<evidence type="ECO:0000256" key="4">
    <source>
        <dbReference type="SAM" id="MobiDB-lite"/>
    </source>
</evidence>
<comment type="caution">
    <text evidence="6">The sequence shown here is derived from an EMBL/GenBank/DDBJ whole genome shotgun (WGS) entry which is preliminary data.</text>
</comment>
<reference evidence="6 7" key="1">
    <citation type="submission" date="2019-03" db="EMBL/GenBank/DDBJ databases">
        <title>Rhodosporidium diobovatum UCD-FST 08-225 genome sequencing, assembly, and annotation.</title>
        <authorList>
            <person name="Fakankun I.U."/>
            <person name="Fristensky B."/>
            <person name="Levin D.B."/>
        </authorList>
    </citation>
    <scope>NUCLEOTIDE SEQUENCE [LARGE SCALE GENOMIC DNA]</scope>
    <source>
        <strain evidence="6 7">UCD-FST 08-225</strain>
    </source>
</reference>
<dbReference type="Pfam" id="PF08573">
    <property type="entry name" value="SAE2"/>
    <property type="match status" value="1"/>
</dbReference>
<keyword evidence="7" id="KW-1185">Reference proteome</keyword>
<dbReference type="OrthoDB" id="2528737at2759"/>
<proteinExistence type="predicted"/>
<dbReference type="AlphaFoldDB" id="A0A5C5G5M3"/>
<feature type="compositionally biased region" description="Basic residues" evidence="4">
    <location>
        <begin position="1"/>
        <end position="10"/>
    </location>
</feature>
<keyword evidence="3" id="KW-0539">Nucleus</keyword>
<dbReference type="STRING" id="5288.A0A5C5G5M3"/>
<dbReference type="Proteomes" id="UP000311382">
    <property type="component" value="Unassembled WGS sequence"/>
</dbReference>
<evidence type="ECO:0000313" key="6">
    <source>
        <dbReference type="EMBL" id="TNY23634.1"/>
    </source>
</evidence>
<protein>
    <recommendedName>
        <fullName evidence="5">DNA endonuclease activator Ctp1 C-terminal domain-containing protein</fullName>
    </recommendedName>
</protein>
<feature type="region of interest" description="Disordered" evidence="4">
    <location>
        <begin position="1"/>
        <end position="29"/>
    </location>
</feature>